<gene>
    <name evidence="4" type="ORF">ACFQ22_10800</name>
</gene>
<proteinExistence type="inferred from homology"/>
<reference evidence="5" key="1">
    <citation type="journal article" date="2019" name="Int. J. Syst. Evol. Microbiol.">
        <title>The Global Catalogue of Microorganisms (GCM) 10K type strain sequencing project: providing services to taxonomists for standard genome sequencing and annotation.</title>
        <authorList>
            <consortium name="The Broad Institute Genomics Platform"/>
            <consortium name="The Broad Institute Genome Sequencing Center for Infectious Disease"/>
            <person name="Wu L."/>
            <person name="Ma J."/>
        </authorList>
    </citation>
    <scope>NUCLEOTIDE SEQUENCE [LARGE SCALE GENOMIC DNA]</scope>
    <source>
        <strain evidence="5">CCUG 71848</strain>
    </source>
</reference>
<keyword evidence="5" id="KW-1185">Reference proteome</keyword>
<feature type="transmembrane region" description="Helical" evidence="2">
    <location>
        <begin position="82"/>
        <end position="102"/>
    </location>
</feature>
<sequence>MKSQGQKASTANYWWAIVSYIMISLPAMFFEKVSNVTKSSLFPYIVTILEIVMLLIVGRLLIGEMKSELKLFSKKIPVYSLYILLGIVSIIAWNIICNIVYYHPNVNARKFTTTANSAPLIMFIFGAILAPFLEELVFRKALIAAFKSVFNSTILSILLSSLLFGLAHWDWAETALTSKAELMGLLLRFGMGVILSILYLKAKNIFVPIGIHMAINLIAGV</sequence>
<keyword evidence="2" id="KW-0472">Membrane</keyword>
<dbReference type="EMBL" id="JBHTLH010000039">
    <property type="protein sequence ID" value="MFD1125837.1"/>
    <property type="molecule type" value="Genomic_DNA"/>
</dbReference>
<evidence type="ECO:0000313" key="5">
    <source>
        <dbReference type="Proteomes" id="UP001597156"/>
    </source>
</evidence>
<feature type="transmembrane region" description="Helical" evidence="2">
    <location>
        <begin position="181"/>
        <end position="200"/>
    </location>
</feature>
<feature type="domain" description="CAAX prenyl protease 2/Lysostaphin resistance protein A-like" evidence="3">
    <location>
        <begin position="118"/>
        <end position="218"/>
    </location>
</feature>
<protein>
    <submittedName>
        <fullName evidence="4">CPBP family intramembrane glutamic endopeptidase</fullName>
        <ecNumber evidence="4">3.4.-.-</ecNumber>
    </submittedName>
</protein>
<feature type="transmembrane region" description="Helical" evidence="2">
    <location>
        <begin position="149"/>
        <end position="169"/>
    </location>
</feature>
<evidence type="ECO:0000313" key="4">
    <source>
        <dbReference type="EMBL" id="MFD1125837.1"/>
    </source>
</evidence>
<evidence type="ECO:0000259" key="3">
    <source>
        <dbReference type="Pfam" id="PF02517"/>
    </source>
</evidence>
<feature type="transmembrane region" description="Helical" evidence="2">
    <location>
        <begin position="41"/>
        <end position="62"/>
    </location>
</feature>
<keyword evidence="2" id="KW-1133">Transmembrane helix</keyword>
<comment type="caution">
    <text evidence="4">The sequence shown here is derived from an EMBL/GenBank/DDBJ whole genome shotgun (WGS) entry which is preliminary data.</text>
</comment>
<feature type="transmembrane region" description="Helical" evidence="2">
    <location>
        <begin position="117"/>
        <end position="137"/>
    </location>
</feature>
<dbReference type="InterPro" id="IPR003675">
    <property type="entry name" value="Rce1/LyrA-like_dom"/>
</dbReference>
<feature type="transmembrane region" description="Helical" evidence="2">
    <location>
        <begin position="12"/>
        <end position="29"/>
    </location>
</feature>
<keyword evidence="2" id="KW-0812">Transmembrane</keyword>
<dbReference type="InterPro" id="IPR052710">
    <property type="entry name" value="CAAX_protease"/>
</dbReference>
<name>A0ABW3PQD0_9LACO</name>
<dbReference type="Pfam" id="PF02517">
    <property type="entry name" value="Rce1-like"/>
    <property type="match status" value="1"/>
</dbReference>
<organism evidence="4 5">
    <name type="scientific">Lentilactobacillus raoultii</name>
    <dbReference type="NCBI Taxonomy" id="1987503"/>
    <lineage>
        <taxon>Bacteria</taxon>
        <taxon>Bacillati</taxon>
        <taxon>Bacillota</taxon>
        <taxon>Bacilli</taxon>
        <taxon>Lactobacillales</taxon>
        <taxon>Lactobacillaceae</taxon>
        <taxon>Lentilactobacillus</taxon>
    </lineage>
</organism>
<evidence type="ECO:0000256" key="2">
    <source>
        <dbReference type="SAM" id="Phobius"/>
    </source>
</evidence>
<dbReference type="Proteomes" id="UP001597156">
    <property type="component" value="Unassembled WGS sequence"/>
</dbReference>
<dbReference type="GO" id="GO:0016787">
    <property type="term" value="F:hydrolase activity"/>
    <property type="evidence" value="ECO:0007669"/>
    <property type="project" value="UniProtKB-KW"/>
</dbReference>
<dbReference type="PANTHER" id="PTHR36435:SF6">
    <property type="entry name" value="ABORTIVE INFECTION PROTEIN"/>
    <property type="match status" value="1"/>
</dbReference>
<dbReference type="PANTHER" id="PTHR36435">
    <property type="entry name" value="SLR1288 PROTEIN"/>
    <property type="match status" value="1"/>
</dbReference>
<accession>A0ABW3PQD0</accession>
<comment type="similarity">
    <text evidence="1">Belongs to the UPF0177 family.</text>
</comment>
<keyword evidence="4" id="KW-0378">Hydrolase</keyword>
<dbReference type="RefSeq" id="WP_121976907.1">
    <property type="nucleotide sequence ID" value="NZ_JBHTLH010000039.1"/>
</dbReference>
<evidence type="ECO:0000256" key="1">
    <source>
        <dbReference type="ARBA" id="ARBA00009067"/>
    </source>
</evidence>
<dbReference type="EC" id="3.4.-.-" evidence="4"/>